<comment type="caution">
    <text evidence="1">The sequence shown here is derived from an EMBL/GenBank/DDBJ whole genome shotgun (WGS) entry which is preliminary data.</text>
</comment>
<name>A0A2T5G5L5_9BACL</name>
<dbReference type="Proteomes" id="UP000244016">
    <property type="component" value="Unassembled WGS sequence"/>
</dbReference>
<reference evidence="1 2" key="1">
    <citation type="submission" date="2017-08" db="EMBL/GenBank/DDBJ databases">
        <title>Burning lignite coal seam in the remote Altai Mountains harbors a hydrogen-driven thermophilic microbial community.</title>
        <authorList>
            <person name="Kadnikov V.V."/>
            <person name="Mardanov A.V."/>
            <person name="Ivasenko D."/>
            <person name="Beletsky A.V."/>
            <person name="Karnachuk O.V."/>
            <person name="Ravin N.V."/>
        </authorList>
    </citation>
    <scope>NUCLEOTIDE SEQUENCE [LARGE SCALE GENOMIC DNA]</scope>
    <source>
        <strain evidence="1">AL31</strain>
    </source>
</reference>
<dbReference type="EMBL" id="PEBW01000005">
    <property type="protein sequence ID" value="PTQ51481.1"/>
    <property type="molecule type" value="Genomic_DNA"/>
</dbReference>
<protein>
    <submittedName>
        <fullName evidence="1">Uncharacterized protein</fullName>
    </submittedName>
</protein>
<organism evidence="1 2">
    <name type="scientific">Brockia lithotrophica</name>
    <dbReference type="NCBI Taxonomy" id="933949"/>
    <lineage>
        <taxon>Bacteria</taxon>
        <taxon>Bacillati</taxon>
        <taxon>Bacillota</taxon>
        <taxon>Bacilli</taxon>
        <taxon>Bacillales</taxon>
        <taxon>Bacillales Family X. Incertae Sedis</taxon>
        <taxon>Brockia</taxon>
    </lineage>
</organism>
<evidence type="ECO:0000313" key="2">
    <source>
        <dbReference type="Proteomes" id="UP000244016"/>
    </source>
</evidence>
<dbReference type="AlphaFoldDB" id="A0A2T5G5L5"/>
<accession>A0A2T5G5L5</accession>
<gene>
    <name evidence="1" type="ORF">BLITH_1558</name>
</gene>
<sequence>MRNLAAVFTLGSALVALGVYISGRSVVRPPTFGERVRNFLGRALQVGGGLARTLSGARRLRVFG</sequence>
<evidence type="ECO:0000313" key="1">
    <source>
        <dbReference type="EMBL" id="PTQ51481.1"/>
    </source>
</evidence>
<proteinExistence type="predicted"/>